<keyword evidence="7" id="KW-1185">Reference proteome</keyword>
<dbReference type="SMART" id="SM00304">
    <property type="entry name" value="HAMP"/>
    <property type="match status" value="1"/>
</dbReference>
<keyword evidence="1 3" id="KW-0807">Transducer</keyword>
<feature type="domain" description="HAMP" evidence="5">
    <location>
        <begin position="5"/>
        <end position="52"/>
    </location>
</feature>
<evidence type="ECO:0000256" key="3">
    <source>
        <dbReference type="PROSITE-ProRule" id="PRU00284"/>
    </source>
</evidence>
<dbReference type="InterPro" id="IPR003660">
    <property type="entry name" value="HAMP_dom"/>
</dbReference>
<name>A0ABW1AY09_9RHOO</name>
<dbReference type="Proteomes" id="UP001595974">
    <property type="component" value="Unassembled WGS sequence"/>
</dbReference>
<evidence type="ECO:0000256" key="2">
    <source>
        <dbReference type="ARBA" id="ARBA00029447"/>
    </source>
</evidence>
<reference evidence="7" key="1">
    <citation type="journal article" date="2019" name="Int. J. Syst. Evol. Microbiol.">
        <title>The Global Catalogue of Microorganisms (GCM) 10K type strain sequencing project: providing services to taxonomists for standard genome sequencing and annotation.</title>
        <authorList>
            <consortium name="The Broad Institute Genomics Platform"/>
            <consortium name="The Broad Institute Genome Sequencing Center for Infectious Disease"/>
            <person name="Wu L."/>
            <person name="Ma J."/>
        </authorList>
    </citation>
    <scope>NUCLEOTIDE SEQUENCE [LARGE SCALE GENOMIC DNA]</scope>
    <source>
        <strain evidence="7">SHR3</strain>
    </source>
</reference>
<gene>
    <name evidence="6" type="ORF">ACFPTN_21995</name>
</gene>
<dbReference type="Pfam" id="PF00672">
    <property type="entry name" value="HAMP"/>
    <property type="match status" value="1"/>
</dbReference>
<dbReference type="RefSeq" id="WP_157748403.1">
    <property type="nucleotide sequence ID" value="NZ_JBHSOG010000102.1"/>
</dbReference>
<dbReference type="Gene3D" id="1.10.287.950">
    <property type="entry name" value="Methyl-accepting chemotaxis protein"/>
    <property type="match status" value="1"/>
</dbReference>
<proteinExistence type="inferred from homology"/>
<evidence type="ECO:0000259" key="5">
    <source>
        <dbReference type="PROSITE" id="PS50885"/>
    </source>
</evidence>
<dbReference type="EMBL" id="JBHSOG010000102">
    <property type="protein sequence ID" value="MFC5772062.1"/>
    <property type="molecule type" value="Genomic_DNA"/>
</dbReference>
<comment type="caution">
    <text evidence="6">The sequence shown here is derived from an EMBL/GenBank/DDBJ whole genome shotgun (WGS) entry which is preliminary data.</text>
</comment>
<accession>A0ABW1AY09</accession>
<dbReference type="SUPFAM" id="SSF58104">
    <property type="entry name" value="Methyl-accepting chemotaxis protein (MCP) signaling domain"/>
    <property type="match status" value="1"/>
</dbReference>
<protein>
    <submittedName>
        <fullName evidence="6">Methyl-accepting chemotaxis protein</fullName>
    </submittedName>
</protein>
<feature type="domain" description="Methyl-accepting transducer" evidence="4">
    <location>
        <begin position="57"/>
        <end position="293"/>
    </location>
</feature>
<dbReference type="Pfam" id="PF00015">
    <property type="entry name" value="MCPsignal"/>
    <property type="match status" value="1"/>
</dbReference>
<dbReference type="PROSITE" id="PS50885">
    <property type="entry name" value="HAMP"/>
    <property type="match status" value="1"/>
</dbReference>
<evidence type="ECO:0000313" key="7">
    <source>
        <dbReference type="Proteomes" id="UP001595974"/>
    </source>
</evidence>
<dbReference type="PANTHER" id="PTHR32089">
    <property type="entry name" value="METHYL-ACCEPTING CHEMOTAXIS PROTEIN MCPB"/>
    <property type="match status" value="1"/>
</dbReference>
<dbReference type="SMART" id="SM00283">
    <property type="entry name" value="MA"/>
    <property type="match status" value="1"/>
</dbReference>
<dbReference type="PROSITE" id="PS50111">
    <property type="entry name" value="CHEMOTAXIS_TRANSDUC_2"/>
    <property type="match status" value="1"/>
</dbReference>
<comment type="similarity">
    <text evidence="2">Belongs to the methyl-accepting chemotaxis (MCP) protein family.</text>
</comment>
<evidence type="ECO:0000259" key="4">
    <source>
        <dbReference type="PROSITE" id="PS50111"/>
    </source>
</evidence>
<dbReference type="PANTHER" id="PTHR32089:SF112">
    <property type="entry name" value="LYSOZYME-LIKE PROTEIN-RELATED"/>
    <property type="match status" value="1"/>
</dbReference>
<evidence type="ECO:0000313" key="6">
    <source>
        <dbReference type="EMBL" id="MFC5772062.1"/>
    </source>
</evidence>
<organism evidence="6 7">
    <name type="scientific">Thauera sinica</name>
    <dbReference type="NCBI Taxonomy" id="2665146"/>
    <lineage>
        <taxon>Bacteria</taxon>
        <taxon>Pseudomonadati</taxon>
        <taxon>Pseudomonadota</taxon>
        <taxon>Betaproteobacteria</taxon>
        <taxon>Rhodocyclales</taxon>
        <taxon>Zoogloeaceae</taxon>
        <taxon>Thauera</taxon>
    </lineage>
</organism>
<evidence type="ECO:0000256" key="1">
    <source>
        <dbReference type="ARBA" id="ARBA00023224"/>
    </source>
</evidence>
<dbReference type="InterPro" id="IPR004089">
    <property type="entry name" value="MCPsignal_dom"/>
</dbReference>
<sequence>MIDTLNEIRNAIQRVARSNDFTVRAAVSGQDEAAQAAAAFNQLLDHVQQSLREVMDNAQAVGRAVRQVFDVSQQVADASGTQNEAAAAVAAAVEQMTAGISHVATNTREVLERSEQARSAANSGADSVARTAREIDLVAREITQAGDSVDALGRESENISAILGVIKDVADQTNLLALNAAIEAARAGEQGRGFAVVADEVRKLAERTAASAQEIGVMVDAMQNSVRSAVGNVSAVVARADGTRALSEETAGRIHLIRDNAGLVATAVNDVSAALTEQDRATQDIARRVEAIARMSEENCAASTQAAAVSEELDRAANALRATVARFTV</sequence>